<dbReference type="Proteomes" id="UP000887458">
    <property type="component" value="Unassembled WGS sequence"/>
</dbReference>
<proteinExistence type="predicted"/>
<evidence type="ECO:0000313" key="2">
    <source>
        <dbReference type="EMBL" id="KAH9425401.1"/>
    </source>
</evidence>
<keyword evidence="1" id="KW-1133">Transmembrane helix</keyword>
<sequence length="66" mass="7485">MYSAKFASSCSNCLQRSTIKRDAGLRLTIFFIILPLLLLLLQLLLSKPKQNFKKKRKAANCTSLIL</sequence>
<name>A0ABQ8JS20_DERPT</name>
<keyword evidence="1" id="KW-0472">Membrane</keyword>
<comment type="caution">
    <text evidence="2">The sequence shown here is derived from an EMBL/GenBank/DDBJ whole genome shotgun (WGS) entry which is preliminary data.</text>
</comment>
<feature type="transmembrane region" description="Helical" evidence="1">
    <location>
        <begin position="24"/>
        <end position="45"/>
    </location>
</feature>
<evidence type="ECO:0000256" key="1">
    <source>
        <dbReference type="SAM" id="Phobius"/>
    </source>
</evidence>
<gene>
    <name evidence="2" type="ORF">DERP_006009</name>
</gene>
<keyword evidence="1" id="KW-0812">Transmembrane</keyword>
<reference evidence="2 3" key="2">
    <citation type="journal article" date="2022" name="Mol. Biol. Evol.">
        <title>Comparative Genomics Reveals Insights into the Divergent Evolution of Astigmatic Mites and Household Pest Adaptations.</title>
        <authorList>
            <person name="Xiong Q."/>
            <person name="Wan A.T."/>
            <person name="Liu X."/>
            <person name="Fung C.S."/>
            <person name="Xiao X."/>
            <person name="Malainual N."/>
            <person name="Hou J."/>
            <person name="Wang L."/>
            <person name="Wang M."/>
            <person name="Yang K.Y."/>
            <person name="Cui Y."/>
            <person name="Leung E.L."/>
            <person name="Nong W."/>
            <person name="Shin S.K."/>
            <person name="Au S.W."/>
            <person name="Jeong K.Y."/>
            <person name="Chew F.T."/>
            <person name="Hui J.H."/>
            <person name="Leung T.F."/>
            <person name="Tungtrongchitr A."/>
            <person name="Zhong N."/>
            <person name="Liu Z."/>
            <person name="Tsui S.K."/>
        </authorList>
    </citation>
    <scope>NUCLEOTIDE SEQUENCE [LARGE SCALE GENOMIC DNA]</scope>
    <source>
        <strain evidence="2">Derp</strain>
    </source>
</reference>
<accession>A0ABQ8JS20</accession>
<reference evidence="2 3" key="1">
    <citation type="journal article" date="2018" name="J. Allergy Clin. Immunol.">
        <title>High-quality assembly of Dermatophagoides pteronyssinus genome and transcriptome reveals a wide range of novel allergens.</title>
        <authorList>
            <person name="Liu X.Y."/>
            <person name="Yang K.Y."/>
            <person name="Wang M.Q."/>
            <person name="Kwok J.S."/>
            <person name="Zeng X."/>
            <person name="Yang Z."/>
            <person name="Xiao X.J."/>
            <person name="Lau C.P."/>
            <person name="Li Y."/>
            <person name="Huang Z.M."/>
            <person name="Ba J.G."/>
            <person name="Yim A.K."/>
            <person name="Ouyang C.Y."/>
            <person name="Ngai S.M."/>
            <person name="Chan T.F."/>
            <person name="Leung E.L."/>
            <person name="Liu L."/>
            <person name="Liu Z.G."/>
            <person name="Tsui S.K."/>
        </authorList>
    </citation>
    <scope>NUCLEOTIDE SEQUENCE [LARGE SCALE GENOMIC DNA]</scope>
    <source>
        <strain evidence="2">Derp</strain>
    </source>
</reference>
<protein>
    <submittedName>
        <fullName evidence="2">Uncharacterized protein</fullName>
    </submittedName>
</protein>
<organism evidence="2 3">
    <name type="scientific">Dermatophagoides pteronyssinus</name>
    <name type="common">European house dust mite</name>
    <dbReference type="NCBI Taxonomy" id="6956"/>
    <lineage>
        <taxon>Eukaryota</taxon>
        <taxon>Metazoa</taxon>
        <taxon>Ecdysozoa</taxon>
        <taxon>Arthropoda</taxon>
        <taxon>Chelicerata</taxon>
        <taxon>Arachnida</taxon>
        <taxon>Acari</taxon>
        <taxon>Acariformes</taxon>
        <taxon>Sarcoptiformes</taxon>
        <taxon>Astigmata</taxon>
        <taxon>Psoroptidia</taxon>
        <taxon>Analgoidea</taxon>
        <taxon>Pyroglyphidae</taxon>
        <taxon>Dermatophagoidinae</taxon>
        <taxon>Dermatophagoides</taxon>
    </lineage>
</organism>
<dbReference type="EMBL" id="NJHN03000018">
    <property type="protein sequence ID" value="KAH9425401.1"/>
    <property type="molecule type" value="Genomic_DNA"/>
</dbReference>
<keyword evidence="3" id="KW-1185">Reference proteome</keyword>
<evidence type="ECO:0000313" key="3">
    <source>
        <dbReference type="Proteomes" id="UP000887458"/>
    </source>
</evidence>